<protein>
    <submittedName>
        <fullName evidence="1">Uncharacterized protein</fullName>
    </submittedName>
</protein>
<sequence>MDTTCRFEVARANPRFSGRIEIEFADRTVRDIDFTDDIYGPNPGVFESQ</sequence>
<proteinExistence type="predicted"/>
<gene>
    <name evidence="1" type="ORF">L5G33_15785</name>
</gene>
<dbReference type="RefSeq" id="WP_236999131.1">
    <property type="nucleotide sequence ID" value="NZ_JAKKOR010000011.1"/>
</dbReference>
<evidence type="ECO:0000313" key="1">
    <source>
        <dbReference type="EMBL" id="MCF8589914.1"/>
    </source>
</evidence>
<evidence type="ECO:0000313" key="2">
    <source>
        <dbReference type="Proteomes" id="UP001200110"/>
    </source>
</evidence>
<reference evidence="1 2" key="1">
    <citation type="submission" date="2022-01" db="EMBL/GenBank/DDBJ databases">
        <authorList>
            <person name="Huang Y."/>
        </authorList>
    </citation>
    <scope>NUCLEOTIDE SEQUENCE [LARGE SCALE GENOMIC DNA]</scope>
    <source>
        <strain evidence="1 2">HY366</strain>
    </source>
</reference>
<organism evidence="1 2">
    <name type="scientific">Gordonia liuliyuniae</name>
    <dbReference type="NCBI Taxonomy" id="2911517"/>
    <lineage>
        <taxon>Bacteria</taxon>
        <taxon>Bacillati</taxon>
        <taxon>Actinomycetota</taxon>
        <taxon>Actinomycetes</taxon>
        <taxon>Mycobacteriales</taxon>
        <taxon>Gordoniaceae</taxon>
        <taxon>Gordonia</taxon>
    </lineage>
</organism>
<accession>A0ABS9IWH9</accession>
<comment type="caution">
    <text evidence="1">The sequence shown here is derived from an EMBL/GenBank/DDBJ whole genome shotgun (WGS) entry which is preliminary data.</text>
</comment>
<dbReference type="EMBL" id="JAKKOR010000011">
    <property type="protein sequence ID" value="MCF8589914.1"/>
    <property type="molecule type" value="Genomic_DNA"/>
</dbReference>
<name>A0ABS9IWH9_9ACTN</name>
<dbReference type="Proteomes" id="UP001200110">
    <property type="component" value="Unassembled WGS sequence"/>
</dbReference>
<keyword evidence="2" id="KW-1185">Reference proteome</keyword>